<evidence type="ECO:0000256" key="7">
    <source>
        <dbReference type="RuleBase" id="RU363032"/>
    </source>
</evidence>
<dbReference type="RefSeq" id="WP_285667125.1">
    <property type="nucleotide sequence ID" value="NZ_BSTX01000006.1"/>
</dbReference>
<accession>A0A9W6W6J4</accession>
<evidence type="ECO:0000256" key="5">
    <source>
        <dbReference type="ARBA" id="ARBA00022989"/>
    </source>
</evidence>
<keyword evidence="10" id="KW-1185">Reference proteome</keyword>
<keyword evidence="3" id="KW-1003">Cell membrane</keyword>
<keyword evidence="5 7" id="KW-1133">Transmembrane helix</keyword>
<dbReference type="Pfam" id="PF00528">
    <property type="entry name" value="BPD_transp_1"/>
    <property type="match status" value="1"/>
</dbReference>
<dbReference type="InterPro" id="IPR000515">
    <property type="entry name" value="MetI-like"/>
</dbReference>
<sequence length="292" mass="31975">MSTKTKKGTGGTLSVLWQGITRSPSGFTGMCIVVAILAFVFLGRFLVDHDNPTDPDALWLPMSGEHWLGTNFEGKDTFTKLVLGGAEPIWVGALAAAITVVVAVILGALAGYLRGRFDDIVLQATDITMTIPFITVLIIVASYFRNISPLMVALIIGLLTWPFLTRSIRAQVLTLKEREFIEAAKLQNLGTTRVVFVDILPNMAGYIFINFIIAVTNAIYAIVGLYLLGLLPSTAENWGLMIQQAWQNSAYLLPRALPFLLAPLAMIALFQVGLVLVTRSLEQALNPRLRER</sequence>
<dbReference type="GO" id="GO:0071916">
    <property type="term" value="F:dipeptide transmembrane transporter activity"/>
    <property type="evidence" value="ECO:0007669"/>
    <property type="project" value="TreeGrafter"/>
</dbReference>
<keyword evidence="4 7" id="KW-0812">Transmembrane</keyword>
<dbReference type="AlphaFoldDB" id="A0A9W6W6J4"/>
<feature type="transmembrane region" description="Helical" evidence="7">
    <location>
        <begin position="150"/>
        <end position="168"/>
    </location>
</feature>
<organism evidence="9 10">
    <name type="scientific">Actinorhabdospora filicis</name>
    <dbReference type="NCBI Taxonomy" id="1785913"/>
    <lineage>
        <taxon>Bacteria</taxon>
        <taxon>Bacillati</taxon>
        <taxon>Actinomycetota</taxon>
        <taxon>Actinomycetes</taxon>
        <taxon>Micromonosporales</taxon>
        <taxon>Micromonosporaceae</taxon>
        <taxon>Actinorhabdospora</taxon>
    </lineage>
</organism>
<dbReference type="PROSITE" id="PS50928">
    <property type="entry name" value="ABC_TM1"/>
    <property type="match status" value="1"/>
</dbReference>
<gene>
    <name evidence="9" type="ORF">Afil01_64140</name>
</gene>
<evidence type="ECO:0000259" key="8">
    <source>
        <dbReference type="PROSITE" id="PS50928"/>
    </source>
</evidence>
<name>A0A9W6W6J4_9ACTN</name>
<evidence type="ECO:0000313" key="10">
    <source>
        <dbReference type="Proteomes" id="UP001165079"/>
    </source>
</evidence>
<protein>
    <submittedName>
        <fullName evidence="9">Peptide ABC transporter permease</fullName>
    </submittedName>
</protein>
<dbReference type="InterPro" id="IPR050366">
    <property type="entry name" value="BP-dependent_transpt_permease"/>
</dbReference>
<reference evidence="9" key="1">
    <citation type="submission" date="2023-03" db="EMBL/GenBank/DDBJ databases">
        <title>Actinorhabdospora filicis NBRC 111898.</title>
        <authorList>
            <person name="Ichikawa N."/>
            <person name="Sato H."/>
            <person name="Tonouchi N."/>
        </authorList>
    </citation>
    <scope>NUCLEOTIDE SEQUENCE</scope>
    <source>
        <strain evidence="9">NBRC 111898</strain>
    </source>
</reference>
<feature type="transmembrane region" description="Helical" evidence="7">
    <location>
        <begin position="120"/>
        <end position="144"/>
    </location>
</feature>
<evidence type="ECO:0000256" key="4">
    <source>
        <dbReference type="ARBA" id="ARBA00022692"/>
    </source>
</evidence>
<dbReference type="GO" id="GO:0005886">
    <property type="term" value="C:plasma membrane"/>
    <property type="evidence" value="ECO:0007669"/>
    <property type="project" value="UniProtKB-SubCell"/>
</dbReference>
<feature type="transmembrane region" description="Helical" evidence="7">
    <location>
        <begin position="27"/>
        <end position="47"/>
    </location>
</feature>
<dbReference type="Gene3D" id="1.10.3720.10">
    <property type="entry name" value="MetI-like"/>
    <property type="match status" value="1"/>
</dbReference>
<dbReference type="Proteomes" id="UP001165079">
    <property type="component" value="Unassembled WGS sequence"/>
</dbReference>
<feature type="transmembrane region" description="Helical" evidence="7">
    <location>
        <begin position="256"/>
        <end position="278"/>
    </location>
</feature>
<proteinExistence type="inferred from homology"/>
<evidence type="ECO:0000256" key="6">
    <source>
        <dbReference type="ARBA" id="ARBA00023136"/>
    </source>
</evidence>
<evidence type="ECO:0000256" key="2">
    <source>
        <dbReference type="ARBA" id="ARBA00022448"/>
    </source>
</evidence>
<comment type="similarity">
    <text evidence="7">Belongs to the binding-protein-dependent transport system permease family.</text>
</comment>
<keyword evidence="6 7" id="KW-0472">Membrane</keyword>
<evidence type="ECO:0000313" key="9">
    <source>
        <dbReference type="EMBL" id="GLZ81607.1"/>
    </source>
</evidence>
<evidence type="ECO:0000256" key="3">
    <source>
        <dbReference type="ARBA" id="ARBA00022475"/>
    </source>
</evidence>
<dbReference type="PANTHER" id="PTHR43386:SF1">
    <property type="entry name" value="D,D-DIPEPTIDE TRANSPORT SYSTEM PERMEASE PROTEIN DDPC-RELATED"/>
    <property type="match status" value="1"/>
</dbReference>
<feature type="transmembrane region" description="Helical" evidence="7">
    <location>
        <begin position="89"/>
        <end position="113"/>
    </location>
</feature>
<dbReference type="PANTHER" id="PTHR43386">
    <property type="entry name" value="OLIGOPEPTIDE TRANSPORT SYSTEM PERMEASE PROTEIN APPC"/>
    <property type="match status" value="1"/>
</dbReference>
<comment type="subcellular location">
    <subcellularLocation>
        <location evidence="1 7">Cell membrane</location>
        <topology evidence="1 7">Multi-pass membrane protein</topology>
    </subcellularLocation>
</comment>
<feature type="domain" description="ABC transmembrane type-1" evidence="8">
    <location>
        <begin position="89"/>
        <end position="278"/>
    </location>
</feature>
<evidence type="ECO:0000256" key="1">
    <source>
        <dbReference type="ARBA" id="ARBA00004651"/>
    </source>
</evidence>
<feature type="transmembrane region" description="Helical" evidence="7">
    <location>
        <begin position="203"/>
        <end position="228"/>
    </location>
</feature>
<dbReference type="SUPFAM" id="SSF161098">
    <property type="entry name" value="MetI-like"/>
    <property type="match status" value="1"/>
</dbReference>
<keyword evidence="2 7" id="KW-0813">Transport</keyword>
<dbReference type="EMBL" id="BSTX01000006">
    <property type="protein sequence ID" value="GLZ81607.1"/>
    <property type="molecule type" value="Genomic_DNA"/>
</dbReference>
<dbReference type="CDD" id="cd06261">
    <property type="entry name" value="TM_PBP2"/>
    <property type="match status" value="1"/>
</dbReference>
<dbReference type="InterPro" id="IPR035906">
    <property type="entry name" value="MetI-like_sf"/>
</dbReference>
<comment type="caution">
    <text evidence="9">The sequence shown here is derived from an EMBL/GenBank/DDBJ whole genome shotgun (WGS) entry which is preliminary data.</text>
</comment>